<feature type="transmembrane region" description="Helical" evidence="7">
    <location>
        <begin position="574"/>
        <end position="597"/>
    </location>
</feature>
<feature type="transmembrane region" description="Helical" evidence="7">
    <location>
        <begin position="258"/>
        <end position="281"/>
    </location>
</feature>
<dbReference type="Proteomes" id="UP000037460">
    <property type="component" value="Unassembled WGS sequence"/>
</dbReference>
<dbReference type="AlphaFoldDB" id="A0A0M0JUK1"/>
<feature type="transmembrane region" description="Helical" evidence="7">
    <location>
        <begin position="644"/>
        <end position="664"/>
    </location>
</feature>
<comment type="caution">
    <text evidence="8">The sequence shown here is derived from an EMBL/GenBank/DDBJ whole genome shotgun (WGS) entry which is preliminary data.</text>
</comment>
<proteinExistence type="predicted"/>
<reference evidence="9" key="1">
    <citation type="journal article" date="2015" name="PLoS Genet.">
        <title>Genome Sequence and Transcriptome Analyses of Chrysochromulina tobin: Metabolic Tools for Enhanced Algal Fitness in the Prominent Order Prymnesiales (Haptophyceae).</title>
        <authorList>
            <person name="Hovde B.T."/>
            <person name="Deodato C.R."/>
            <person name="Hunsperger H.M."/>
            <person name="Ryken S.A."/>
            <person name="Yost W."/>
            <person name="Jha R.K."/>
            <person name="Patterson J."/>
            <person name="Monnat R.J. Jr."/>
            <person name="Barlow S.B."/>
            <person name="Starkenburg S.R."/>
            <person name="Cattolico R.A."/>
        </authorList>
    </citation>
    <scope>NUCLEOTIDE SEQUENCE</scope>
    <source>
        <strain evidence="9">CCMP291</strain>
    </source>
</reference>
<evidence type="ECO:0000313" key="9">
    <source>
        <dbReference type="Proteomes" id="UP000037460"/>
    </source>
</evidence>
<keyword evidence="8" id="KW-0132">Cell division</keyword>
<feature type="transmembrane region" description="Helical" evidence="7">
    <location>
        <begin position="202"/>
        <end position="222"/>
    </location>
</feature>
<evidence type="ECO:0000313" key="8">
    <source>
        <dbReference type="EMBL" id="KOO30366.1"/>
    </source>
</evidence>
<dbReference type="GO" id="GO:0051301">
    <property type="term" value="P:cell division"/>
    <property type="evidence" value="ECO:0007669"/>
    <property type="project" value="UniProtKB-KW"/>
</dbReference>
<dbReference type="InterPro" id="IPR052081">
    <property type="entry name" value="Dispatched_Hh_regulator"/>
</dbReference>
<dbReference type="PANTHER" id="PTHR45951">
    <property type="entry name" value="PROTEIN DISPATCHED-RELATED"/>
    <property type="match status" value="1"/>
</dbReference>
<evidence type="ECO:0000256" key="5">
    <source>
        <dbReference type="ARBA" id="ARBA00023180"/>
    </source>
</evidence>
<feature type="transmembrane region" description="Helical" evidence="7">
    <location>
        <begin position="670"/>
        <end position="694"/>
    </location>
</feature>
<dbReference type="GO" id="GO:0016020">
    <property type="term" value="C:membrane"/>
    <property type="evidence" value="ECO:0007669"/>
    <property type="project" value="UniProtKB-SubCell"/>
</dbReference>
<feature type="transmembrane region" description="Helical" evidence="7">
    <location>
        <begin position="65"/>
        <end position="86"/>
    </location>
</feature>
<keyword evidence="8" id="KW-0131">Cell cycle</keyword>
<organism evidence="8 9">
    <name type="scientific">Chrysochromulina tobinii</name>
    <dbReference type="NCBI Taxonomy" id="1460289"/>
    <lineage>
        <taxon>Eukaryota</taxon>
        <taxon>Haptista</taxon>
        <taxon>Haptophyta</taxon>
        <taxon>Prymnesiophyceae</taxon>
        <taxon>Prymnesiales</taxon>
        <taxon>Chrysochromulinaceae</taxon>
        <taxon>Chrysochromulina</taxon>
    </lineage>
</organism>
<dbReference type="GO" id="GO:0022857">
    <property type="term" value="F:transmembrane transporter activity"/>
    <property type="evidence" value="ECO:0007669"/>
    <property type="project" value="TreeGrafter"/>
</dbReference>
<feature type="transmembrane region" description="Helical" evidence="7">
    <location>
        <begin position="169"/>
        <end position="190"/>
    </location>
</feature>
<evidence type="ECO:0000256" key="4">
    <source>
        <dbReference type="ARBA" id="ARBA00023136"/>
    </source>
</evidence>
<dbReference type="SUPFAM" id="SSF82866">
    <property type="entry name" value="Multidrug efflux transporter AcrB transmembrane domain"/>
    <property type="match status" value="1"/>
</dbReference>
<comment type="subcellular location">
    <subcellularLocation>
        <location evidence="1">Membrane</location>
        <topology evidence="1">Multi-pass membrane protein</topology>
    </subcellularLocation>
</comment>
<protein>
    <submittedName>
        <fullName evidence="8">Resistance-nodulation-cell division superfamily</fullName>
    </submittedName>
</protein>
<name>A0A0M0JUK1_9EUKA</name>
<gene>
    <name evidence="8" type="ORF">Ctob_008638</name>
</gene>
<evidence type="ECO:0000256" key="6">
    <source>
        <dbReference type="SAM" id="MobiDB-lite"/>
    </source>
</evidence>
<dbReference type="GO" id="GO:0007224">
    <property type="term" value="P:smoothened signaling pathway"/>
    <property type="evidence" value="ECO:0007669"/>
    <property type="project" value="TreeGrafter"/>
</dbReference>
<keyword evidence="4 7" id="KW-0472">Membrane</keyword>
<evidence type="ECO:0000256" key="3">
    <source>
        <dbReference type="ARBA" id="ARBA00022989"/>
    </source>
</evidence>
<evidence type="ECO:0000256" key="7">
    <source>
        <dbReference type="SAM" id="Phobius"/>
    </source>
</evidence>
<dbReference type="OrthoDB" id="429851at2759"/>
<sequence>MKRWSYLWSVRVLPLVGEVTMAAHAAMLAVMLRQIGRAWRKHRAGAIADGGGPSILGIFTLGRSFLVPFALAFVSLLGCLATVAVLPWQWRELFLASGQASGIEPGLELLGGLQAAAALYFLFSHGHTYNEDLTHAQTQLHAAKAKPQGATLASVEHRDDKTTLVWRRLLLAFSTLLALGSGGCYTLALGPKGLVEVDSERPYLTCLFIALALLVHLPILAIHADVFSSGVAAGGFAPLERIIEPNGRVRSFPSRRAGGALAVLTCAAAFATGVLLVVAMVTIEVRPSAVSGAASSGVRTGGMADQVPLIDADKCSIVFGLDPTPRTTGAVPSELSWLDGQGQRRWARAYAGFDPGRFSWQQEELRLLCDELKGSSAHPVVHAAWDNRGGCLMNRVYQYATRTGAYVTRTGVSYGWPLPEDDFLEVLLLVLAGWPSLRGSVGFHADGATGYPTRVGGLPTRIAWMKEQVRSKYPKGGQLINDVARLDRYESEWISWFASLPTLLEGRAQWNGNVSHAPAGRSAFDDGFVTCSQFAIGPTVRAFLDGVTRALVYTPLFCLVAMLLFLGDVYLCYVALYTIVAIIVFVLGLLGVLGMSLGPIESLSFAIVIGISVDYLVHFAYAFKHSLMPEQYYKSRAVLLARSSSTFASGVTTLAAVVPLIWAQVRPLRIFGVIFSVVALVSLCCAFFLFNAILMATGPGIRMTIHSLLSGSALATLTHSTSTQSAAADRTDGIEMAARARNGESAASNGEIAAPGGESTASSGEITIFTEELGKAFKRFSAKGVLGSIKV</sequence>
<keyword evidence="5" id="KW-0325">Glycoprotein</keyword>
<feature type="transmembrane region" description="Helical" evidence="7">
    <location>
        <begin position="106"/>
        <end position="123"/>
    </location>
</feature>
<dbReference type="EMBL" id="JWZX01002241">
    <property type="protein sequence ID" value="KOO30366.1"/>
    <property type="molecule type" value="Genomic_DNA"/>
</dbReference>
<feature type="transmembrane region" description="Helical" evidence="7">
    <location>
        <begin position="603"/>
        <end position="623"/>
    </location>
</feature>
<feature type="transmembrane region" description="Helical" evidence="7">
    <location>
        <begin position="12"/>
        <end position="32"/>
    </location>
</feature>
<keyword evidence="2 7" id="KW-0812">Transmembrane</keyword>
<feature type="transmembrane region" description="Helical" evidence="7">
    <location>
        <begin position="550"/>
        <end position="567"/>
    </location>
</feature>
<dbReference type="Gene3D" id="1.20.1640.10">
    <property type="entry name" value="Multidrug efflux transporter AcrB transmembrane domain"/>
    <property type="match status" value="1"/>
</dbReference>
<dbReference type="PANTHER" id="PTHR45951:SF3">
    <property type="entry name" value="PROTEIN DISPATCHED"/>
    <property type="match status" value="1"/>
</dbReference>
<keyword evidence="3 7" id="KW-1133">Transmembrane helix</keyword>
<accession>A0A0M0JUK1</accession>
<evidence type="ECO:0000256" key="1">
    <source>
        <dbReference type="ARBA" id="ARBA00004141"/>
    </source>
</evidence>
<evidence type="ECO:0000256" key="2">
    <source>
        <dbReference type="ARBA" id="ARBA00022692"/>
    </source>
</evidence>
<feature type="region of interest" description="Disordered" evidence="6">
    <location>
        <begin position="741"/>
        <end position="763"/>
    </location>
</feature>
<keyword evidence="9" id="KW-1185">Reference proteome</keyword>